<name>A0ABV1G451_9FIRM</name>
<dbReference type="Proteomes" id="UP001491552">
    <property type="component" value="Unassembled WGS sequence"/>
</dbReference>
<keyword evidence="3" id="KW-1003">Cell membrane</keyword>
<dbReference type="Gene3D" id="3.40.50.2300">
    <property type="match status" value="2"/>
</dbReference>
<evidence type="ECO:0000259" key="8">
    <source>
        <dbReference type="Pfam" id="PF02608"/>
    </source>
</evidence>
<dbReference type="InterPro" id="IPR003760">
    <property type="entry name" value="PnrA-like"/>
</dbReference>
<comment type="similarity">
    <text evidence="2">Belongs to the BMP lipoprotein family.</text>
</comment>
<keyword evidence="4 7" id="KW-0732">Signal</keyword>
<comment type="caution">
    <text evidence="9">The sequence shown here is derived from an EMBL/GenBank/DDBJ whole genome shotgun (WGS) entry which is preliminary data.</text>
</comment>
<protein>
    <submittedName>
        <fullName evidence="9">BMP family ABC transporter substrate-binding protein</fullName>
    </submittedName>
</protein>
<feature type="signal peptide" evidence="7">
    <location>
        <begin position="1"/>
        <end position="19"/>
    </location>
</feature>
<evidence type="ECO:0000256" key="6">
    <source>
        <dbReference type="ARBA" id="ARBA00023288"/>
    </source>
</evidence>
<evidence type="ECO:0000256" key="7">
    <source>
        <dbReference type="SAM" id="SignalP"/>
    </source>
</evidence>
<dbReference type="InterPro" id="IPR028082">
    <property type="entry name" value="Peripla_BP_I"/>
</dbReference>
<evidence type="ECO:0000313" key="9">
    <source>
        <dbReference type="EMBL" id="MEQ2510114.1"/>
    </source>
</evidence>
<proteinExistence type="inferred from homology"/>
<dbReference type="PANTHER" id="PTHR34296:SF2">
    <property type="entry name" value="ABC TRANSPORTER GUANOSINE-BINDING PROTEIN NUPN"/>
    <property type="match status" value="1"/>
</dbReference>
<dbReference type="Pfam" id="PF02608">
    <property type="entry name" value="Bmp"/>
    <property type="match status" value="1"/>
</dbReference>
<gene>
    <name evidence="9" type="ORF">WMO66_02440</name>
</gene>
<evidence type="ECO:0000256" key="1">
    <source>
        <dbReference type="ARBA" id="ARBA00004193"/>
    </source>
</evidence>
<dbReference type="PROSITE" id="PS51257">
    <property type="entry name" value="PROKAR_LIPOPROTEIN"/>
    <property type="match status" value="1"/>
</dbReference>
<comment type="subcellular location">
    <subcellularLocation>
        <location evidence="1">Cell membrane</location>
        <topology evidence="1">Lipid-anchor</topology>
    </subcellularLocation>
</comment>
<dbReference type="PANTHER" id="PTHR34296">
    <property type="entry name" value="TRANSCRIPTIONAL ACTIVATOR PROTEIN MED"/>
    <property type="match status" value="1"/>
</dbReference>
<reference evidence="9 10" key="1">
    <citation type="submission" date="2024-03" db="EMBL/GenBank/DDBJ databases">
        <title>Human intestinal bacterial collection.</title>
        <authorList>
            <person name="Pauvert C."/>
            <person name="Hitch T.C.A."/>
            <person name="Clavel T."/>
        </authorList>
    </citation>
    <scope>NUCLEOTIDE SEQUENCE [LARGE SCALE GENOMIC DNA]</scope>
    <source>
        <strain evidence="9 10">CLA-AA-H192</strain>
    </source>
</reference>
<dbReference type="EMBL" id="JBBMFF010000122">
    <property type="protein sequence ID" value="MEQ2510114.1"/>
    <property type="molecule type" value="Genomic_DNA"/>
</dbReference>
<organism evidence="9 10">
    <name type="scientific">Faecousia intestinalis</name>
    <dbReference type="NCBI Taxonomy" id="3133167"/>
    <lineage>
        <taxon>Bacteria</taxon>
        <taxon>Bacillati</taxon>
        <taxon>Bacillota</taxon>
        <taxon>Clostridia</taxon>
        <taxon>Eubacteriales</taxon>
        <taxon>Oscillospiraceae</taxon>
        <taxon>Faecousia</taxon>
    </lineage>
</organism>
<evidence type="ECO:0000256" key="2">
    <source>
        <dbReference type="ARBA" id="ARBA00008610"/>
    </source>
</evidence>
<sequence>MKKILACILAVALLTCVFAACGKTEDKGDSSSDLKLALVVAGTFGDRSFYDSSKEGVDRLAKDFGVQVSTIECNNENHATQMKNAADQADVVVCVGWEFYDVETIAPEYPNVKFIWIDNATSEPVANVLNITYAQNEGSFLAGYIAAAMSESGTVGAVGGEDSDTINDFIVGYTQGAEYYGTENGKAVNVVKNYAGTYDDPAKGKECALALHDQGADVIFQIASATGDGVFEAAKENGFYAIGVDSDQKYIDPDTIICSMKKEVGSSIYDAVKRLLDGDSSLWGTTWVADMSNGYVGIGYGEDGAAQQVPDDVKNAVEELSKKIVSGEITVETTR</sequence>
<keyword evidence="5" id="KW-0472">Membrane</keyword>
<evidence type="ECO:0000256" key="5">
    <source>
        <dbReference type="ARBA" id="ARBA00023136"/>
    </source>
</evidence>
<keyword evidence="10" id="KW-1185">Reference proteome</keyword>
<dbReference type="InterPro" id="IPR050957">
    <property type="entry name" value="BMP_lipoprotein"/>
</dbReference>
<dbReference type="SUPFAM" id="SSF53822">
    <property type="entry name" value="Periplasmic binding protein-like I"/>
    <property type="match status" value="1"/>
</dbReference>
<feature type="chain" id="PRO_5047104090" evidence="7">
    <location>
        <begin position="20"/>
        <end position="335"/>
    </location>
</feature>
<dbReference type="CDD" id="cd19964">
    <property type="entry name" value="PBP1_BMP-like"/>
    <property type="match status" value="1"/>
</dbReference>
<evidence type="ECO:0000256" key="4">
    <source>
        <dbReference type="ARBA" id="ARBA00022729"/>
    </source>
</evidence>
<keyword evidence="6" id="KW-0449">Lipoprotein</keyword>
<evidence type="ECO:0000256" key="3">
    <source>
        <dbReference type="ARBA" id="ARBA00022475"/>
    </source>
</evidence>
<evidence type="ECO:0000313" key="10">
    <source>
        <dbReference type="Proteomes" id="UP001491552"/>
    </source>
</evidence>
<accession>A0ABV1G451</accession>
<dbReference type="RefSeq" id="WP_349134818.1">
    <property type="nucleotide sequence ID" value="NZ_JBBMFF010000122.1"/>
</dbReference>
<feature type="domain" description="ABC transporter substrate-binding protein PnrA-like" evidence="8">
    <location>
        <begin position="35"/>
        <end position="332"/>
    </location>
</feature>